<evidence type="ECO:0000256" key="1">
    <source>
        <dbReference type="SAM" id="MobiDB-lite"/>
    </source>
</evidence>
<name>A0A2M4AYW8_9DIPT</name>
<protein>
    <submittedName>
        <fullName evidence="2">Uncharacterized protein</fullName>
    </submittedName>
</protein>
<evidence type="ECO:0000313" key="2">
    <source>
        <dbReference type="EMBL" id="MBW45981.1"/>
    </source>
</evidence>
<proteinExistence type="predicted"/>
<organism evidence="2">
    <name type="scientific">Anopheles triannulatus</name>
    <dbReference type="NCBI Taxonomy" id="58253"/>
    <lineage>
        <taxon>Eukaryota</taxon>
        <taxon>Metazoa</taxon>
        <taxon>Ecdysozoa</taxon>
        <taxon>Arthropoda</taxon>
        <taxon>Hexapoda</taxon>
        <taxon>Insecta</taxon>
        <taxon>Pterygota</taxon>
        <taxon>Neoptera</taxon>
        <taxon>Endopterygota</taxon>
        <taxon>Diptera</taxon>
        <taxon>Nematocera</taxon>
        <taxon>Culicoidea</taxon>
        <taxon>Culicidae</taxon>
        <taxon>Anophelinae</taxon>
        <taxon>Anopheles</taxon>
    </lineage>
</organism>
<reference evidence="2" key="1">
    <citation type="submission" date="2018-01" db="EMBL/GenBank/DDBJ databases">
        <title>An insight into the sialome of Amazonian anophelines.</title>
        <authorList>
            <person name="Ribeiro J.M."/>
            <person name="Scarpassa V."/>
            <person name="Calvo E."/>
        </authorList>
    </citation>
    <scope>NUCLEOTIDE SEQUENCE</scope>
    <source>
        <tissue evidence="2">Salivary glands</tissue>
    </source>
</reference>
<sequence length="99" mass="11609">MRSVLRERNAQAGRLLEKVLEEDTDKTLISFIRMSREDFQYLLSWITPKIRKQDTNMPPATTTTNKSTSKRKQPAAGDCYNTHELNYRVSKQFELMIIN</sequence>
<accession>A0A2M4AYW8</accession>
<feature type="region of interest" description="Disordered" evidence="1">
    <location>
        <begin position="53"/>
        <end position="77"/>
    </location>
</feature>
<dbReference type="EMBL" id="GGFK01012660">
    <property type="protein sequence ID" value="MBW45981.1"/>
    <property type="molecule type" value="Transcribed_RNA"/>
</dbReference>
<dbReference type="AlphaFoldDB" id="A0A2M4AYW8"/>